<evidence type="ECO:0000313" key="1">
    <source>
        <dbReference type="EMBL" id="QKI88372.1"/>
    </source>
</evidence>
<sequence length="631" mass="68516">MKLNKLHYAVTALLAGSLITLSGCNQDVSDGDLTSAIMDARSFESIEFTSTAAPTTAEKMATTYTESSAIITYTDGTTETFPLTYKKLFGTTSTVGSNAHPAGQLYDMDMNPLQDSLGMPLVAETPDSNSLLKVGNKIYMVSHLEYDWIISDGTRAPSRAPMGMILTEMQQDAKTGELTAVDQAPISFSNVDGLWIPCFGSQTPWNTHLGSEEDYDMQYNPLNSSYSRTDAAITAMSNMYFNSTKVANPYHYGFFPEVTVHEDGSTDVVKHYSMGRGTWEAGKVMPDSRTVYYGDDGTNVALFMYVADKEEDLSSGSLYAGKFTQNGTSYSGNFSWIKLGSATDAEVKTLADTTTFDDIFYNGTFDSATETCPAVDGVQTTRVRAGSTFDECLAVKPGMEKAAAFLETRRYAALSGATVEFNKMEGIAVNDADKKLYMAISYLDKGMRDNGLPAEMEHIKMAKINAGVTFTLPMTPGQVDDKGARIESDYVVTSMHAEDKLIGRDIATDALGNTADPDHIANTDNISFSEKMRTLFIGEDSGTHVNNFVWAYNVDTKKLSRILSNVAGAEATGLQAVENMDGFAYIMSNSQHHGDYISTMDPTMEAAVEATGLIDNFDGNFGYIGGMPAIK</sequence>
<dbReference type="EMBL" id="CP054020">
    <property type="protein sequence ID" value="QKI88372.1"/>
    <property type="molecule type" value="Genomic_DNA"/>
</dbReference>
<dbReference type="RefSeq" id="WP_173283972.1">
    <property type="nucleotide sequence ID" value="NZ_CP054020.1"/>
</dbReference>
<dbReference type="PANTHER" id="PTHR35399:SF2">
    <property type="entry name" value="DUF839 DOMAIN-CONTAINING PROTEIN"/>
    <property type="match status" value="1"/>
</dbReference>
<dbReference type="KEGG" id="txa:HQN79_01670"/>
<dbReference type="PANTHER" id="PTHR35399">
    <property type="entry name" value="SLR8030 PROTEIN"/>
    <property type="match status" value="1"/>
</dbReference>
<proteinExistence type="predicted"/>
<dbReference type="Pfam" id="PF05787">
    <property type="entry name" value="PhoX"/>
    <property type="match status" value="1"/>
</dbReference>
<organism evidence="1 2">
    <name type="scientific">Thiomicrorhabdus xiamenensis</name>
    <dbReference type="NCBI Taxonomy" id="2739063"/>
    <lineage>
        <taxon>Bacteria</taxon>
        <taxon>Pseudomonadati</taxon>
        <taxon>Pseudomonadota</taxon>
        <taxon>Gammaproteobacteria</taxon>
        <taxon>Thiotrichales</taxon>
        <taxon>Piscirickettsiaceae</taxon>
        <taxon>Thiomicrorhabdus</taxon>
    </lineage>
</organism>
<dbReference type="Proteomes" id="UP000504724">
    <property type="component" value="Chromosome"/>
</dbReference>
<gene>
    <name evidence="1" type="ORF">HQN79_01670</name>
</gene>
<reference evidence="1 2" key="1">
    <citation type="submission" date="2020-05" db="EMBL/GenBank/DDBJ databases">
        <title>Thiomicrorhabdus sediminis sp.nov. and Thiomicrorhabdus xiamenensis sp.nov., novel sulfur-oxidizing bacteria isolated from coastal sediment.</title>
        <authorList>
            <person name="Liu X."/>
        </authorList>
    </citation>
    <scope>NUCLEOTIDE SEQUENCE [LARGE SCALE GENOMIC DNA]</scope>
    <source>
        <strain evidence="1 2">G2</strain>
    </source>
</reference>
<protein>
    <submittedName>
        <fullName evidence="1">DUF839 domain-containing protein</fullName>
    </submittedName>
</protein>
<keyword evidence="2" id="KW-1185">Reference proteome</keyword>
<name>A0A7D4NQ02_9GAMM</name>
<evidence type="ECO:0000313" key="2">
    <source>
        <dbReference type="Proteomes" id="UP000504724"/>
    </source>
</evidence>
<dbReference type="InterPro" id="IPR008557">
    <property type="entry name" value="PhoX"/>
</dbReference>
<dbReference type="AlphaFoldDB" id="A0A7D4NQ02"/>
<accession>A0A7D4NQ02</accession>
<dbReference type="PROSITE" id="PS51257">
    <property type="entry name" value="PROKAR_LIPOPROTEIN"/>
    <property type="match status" value="1"/>
</dbReference>